<dbReference type="EMBL" id="CP117416">
    <property type="protein sequence ID" value="WCT54044.1"/>
    <property type="molecule type" value="Genomic_DNA"/>
</dbReference>
<reference evidence="3 4" key="1">
    <citation type="submission" date="2023-02" db="EMBL/GenBank/DDBJ databases">
        <title>Genome sequence of Paenibacillus kyungheensis KACC 18744.</title>
        <authorList>
            <person name="Kim S."/>
            <person name="Heo J."/>
            <person name="Kwon S.-W."/>
        </authorList>
    </citation>
    <scope>NUCLEOTIDE SEQUENCE [LARGE SCALE GENOMIC DNA]</scope>
    <source>
        <strain evidence="3 4">KACC 18744</strain>
    </source>
</reference>
<sequence>MSFDLLLLIAFIIVFIVMFRRIARRHQGDSWSIKANQRFFRSAVAAPTSIVPAGHPCVPLVLRLENALPADYAHQLRQRVMTEHPDMTEEEWNWRWVEMRRYFLICALFNQMPMFSSKVDDIWHEMLMFTREYQQFCDRFFGYMLHHSPHGQSVSQPDQCALFDWAYSQLFPITRPNSRLWNGFFNYPLALSTMNNLYSFNEYRIDHSLFNRHTFNHIPEAKTAILYLSKQFQDHNKQALQKTPPARYNKQSKHHTYDNGNYTSPSDNYGLGLSGCAAVYYSQNDVQHFCPAVNQYLPADVQTLQSYNASSSCGTGYMSTDSGSGRSGHHSHGSDSYDSSHSHSGNDSSSSSCSSDSSGSSCGGGGGD</sequence>
<feature type="region of interest" description="Disordered" evidence="1">
    <location>
        <begin position="238"/>
        <end position="262"/>
    </location>
</feature>
<dbReference type="Proteomes" id="UP001220509">
    <property type="component" value="Chromosome"/>
</dbReference>
<keyword evidence="4" id="KW-1185">Reference proteome</keyword>
<name>A0AAX3LX49_9BACL</name>
<feature type="region of interest" description="Disordered" evidence="1">
    <location>
        <begin position="318"/>
        <end position="368"/>
    </location>
</feature>
<organism evidence="3 4">
    <name type="scientific">Paenibacillus kyungheensis</name>
    <dbReference type="NCBI Taxonomy" id="1452732"/>
    <lineage>
        <taxon>Bacteria</taxon>
        <taxon>Bacillati</taxon>
        <taxon>Bacillota</taxon>
        <taxon>Bacilli</taxon>
        <taxon>Bacillales</taxon>
        <taxon>Paenibacillaceae</taxon>
        <taxon>Paenibacillus</taxon>
    </lineage>
</organism>
<dbReference type="KEGG" id="pka:PQ456_12585"/>
<dbReference type="RefSeq" id="WP_273612596.1">
    <property type="nucleotide sequence ID" value="NZ_CP117416.1"/>
</dbReference>
<proteinExistence type="predicted"/>
<gene>
    <name evidence="3" type="ORF">PQ456_12585</name>
</gene>
<evidence type="ECO:0000313" key="4">
    <source>
        <dbReference type="Proteomes" id="UP001220509"/>
    </source>
</evidence>
<evidence type="ECO:0000313" key="3">
    <source>
        <dbReference type="EMBL" id="WCT54044.1"/>
    </source>
</evidence>
<feature type="compositionally biased region" description="Low complexity" evidence="1">
    <location>
        <begin position="342"/>
        <end position="360"/>
    </location>
</feature>
<feature type="transmembrane region" description="Helical" evidence="2">
    <location>
        <begin position="6"/>
        <end position="23"/>
    </location>
</feature>
<evidence type="ECO:0000256" key="1">
    <source>
        <dbReference type="SAM" id="MobiDB-lite"/>
    </source>
</evidence>
<keyword evidence="2" id="KW-0472">Membrane</keyword>
<keyword evidence="2" id="KW-0812">Transmembrane</keyword>
<accession>A0AAX3LX49</accession>
<feature type="compositionally biased region" description="Basic and acidic residues" evidence="1">
    <location>
        <begin position="332"/>
        <end position="341"/>
    </location>
</feature>
<keyword evidence="2" id="KW-1133">Transmembrane helix</keyword>
<protein>
    <submittedName>
        <fullName evidence="3">Uncharacterized protein</fullName>
    </submittedName>
</protein>
<evidence type="ECO:0000256" key="2">
    <source>
        <dbReference type="SAM" id="Phobius"/>
    </source>
</evidence>
<dbReference type="AlphaFoldDB" id="A0AAX3LX49"/>